<dbReference type="PROSITE" id="PS50931">
    <property type="entry name" value="HTH_LYSR"/>
    <property type="match status" value="1"/>
</dbReference>
<dbReference type="EMBL" id="JBHSLI010000004">
    <property type="protein sequence ID" value="MFC5293672.1"/>
    <property type="molecule type" value="Genomic_DNA"/>
</dbReference>
<dbReference type="InterPro" id="IPR036388">
    <property type="entry name" value="WH-like_DNA-bd_sf"/>
</dbReference>
<dbReference type="SUPFAM" id="SSF53850">
    <property type="entry name" value="Periplasmic binding protein-like II"/>
    <property type="match status" value="1"/>
</dbReference>
<dbReference type="InterPro" id="IPR005119">
    <property type="entry name" value="LysR_subst-bd"/>
</dbReference>
<protein>
    <submittedName>
        <fullName evidence="6">LysR family transcriptional regulator</fullName>
    </submittedName>
</protein>
<dbReference type="InterPro" id="IPR036390">
    <property type="entry name" value="WH_DNA-bd_sf"/>
</dbReference>
<proteinExistence type="inferred from homology"/>
<dbReference type="Gene3D" id="1.10.10.10">
    <property type="entry name" value="Winged helix-like DNA-binding domain superfamily/Winged helix DNA-binding domain"/>
    <property type="match status" value="1"/>
</dbReference>
<dbReference type="PANTHER" id="PTHR30126">
    <property type="entry name" value="HTH-TYPE TRANSCRIPTIONAL REGULATOR"/>
    <property type="match status" value="1"/>
</dbReference>
<evidence type="ECO:0000256" key="4">
    <source>
        <dbReference type="ARBA" id="ARBA00023163"/>
    </source>
</evidence>
<reference evidence="7" key="1">
    <citation type="journal article" date="2019" name="Int. J. Syst. Evol. Microbiol.">
        <title>The Global Catalogue of Microorganisms (GCM) 10K type strain sequencing project: providing services to taxonomists for standard genome sequencing and annotation.</title>
        <authorList>
            <consortium name="The Broad Institute Genomics Platform"/>
            <consortium name="The Broad Institute Genome Sequencing Center for Infectious Disease"/>
            <person name="Wu L."/>
            <person name="Ma J."/>
        </authorList>
    </citation>
    <scope>NUCLEOTIDE SEQUENCE [LARGE SCALE GENOMIC DNA]</scope>
    <source>
        <strain evidence="7">CGMCC 1.15643</strain>
    </source>
</reference>
<dbReference type="PANTHER" id="PTHR30126:SF91">
    <property type="entry name" value="LYSR FAMILY TRANSCRIPTIONAL REGULATOR"/>
    <property type="match status" value="1"/>
</dbReference>
<evidence type="ECO:0000256" key="2">
    <source>
        <dbReference type="ARBA" id="ARBA00023015"/>
    </source>
</evidence>
<comment type="similarity">
    <text evidence="1">Belongs to the LysR transcriptional regulatory family.</text>
</comment>
<sequence length="318" mass="35258">MINRMTLDQLLILITVSELGSFSAAARKLNRVQSAVSQSVQSLEDALELQLFDRSHKLPQLTDAGKAILADAKRIVSSADALRARAKSIGTVAEPEISLAIEQVFPNDVLIAALDDFRAKYPLVSVTLFAEGLGAPEQSLLEGNARLSIYSPAFNGLPGIQFQFLGNVPVSLVASSQHPLASISGLIPQSELDEHVQLTLTDRTRRYQGVVMGTKCWSFVDQFNRLDFALNGFGWCVMPTHLARPHLEAGRLVELRLAIHQDRPLLFPLYAAYRVNEPPGLAAQWLLDNLRERFSQWLERQARRTENGIQIRITPAAR</sequence>
<comment type="caution">
    <text evidence="6">The sequence shown here is derived from an EMBL/GenBank/DDBJ whole genome shotgun (WGS) entry which is preliminary data.</text>
</comment>
<evidence type="ECO:0000259" key="5">
    <source>
        <dbReference type="PROSITE" id="PS50931"/>
    </source>
</evidence>
<keyword evidence="2" id="KW-0805">Transcription regulation</keyword>
<gene>
    <name evidence="6" type="ORF">ACFPK2_11805</name>
</gene>
<organism evidence="6 7">
    <name type="scientific">Bosea minatitlanensis</name>
    <dbReference type="NCBI Taxonomy" id="128782"/>
    <lineage>
        <taxon>Bacteria</taxon>
        <taxon>Pseudomonadati</taxon>
        <taxon>Pseudomonadota</taxon>
        <taxon>Alphaproteobacteria</taxon>
        <taxon>Hyphomicrobiales</taxon>
        <taxon>Boseaceae</taxon>
        <taxon>Bosea</taxon>
    </lineage>
</organism>
<dbReference type="Pfam" id="PF03466">
    <property type="entry name" value="LysR_substrate"/>
    <property type="match status" value="1"/>
</dbReference>
<dbReference type="PRINTS" id="PR00039">
    <property type="entry name" value="HTHLYSR"/>
</dbReference>
<evidence type="ECO:0000313" key="6">
    <source>
        <dbReference type="EMBL" id="MFC5293672.1"/>
    </source>
</evidence>
<name>A0ABW0F2P9_9HYPH</name>
<evidence type="ECO:0000256" key="1">
    <source>
        <dbReference type="ARBA" id="ARBA00009437"/>
    </source>
</evidence>
<dbReference type="InterPro" id="IPR000847">
    <property type="entry name" value="LysR_HTH_N"/>
</dbReference>
<evidence type="ECO:0000256" key="3">
    <source>
        <dbReference type="ARBA" id="ARBA00023125"/>
    </source>
</evidence>
<accession>A0ABW0F2P9</accession>
<feature type="domain" description="HTH lysR-type" evidence="5">
    <location>
        <begin position="5"/>
        <end position="62"/>
    </location>
</feature>
<keyword evidence="4" id="KW-0804">Transcription</keyword>
<dbReference type="SUPFAM" id="SSF46785">
    <property type="entry name" value="Winged helix' DNA-binding domain"/>
    <property type="match status" value="1"/>
</dbReference>
<dbReference type="Gene3D" id="3.40.190.290">
    <property type="match status" value="1"/>
</dbReference>
<dbReference type="Pfam" id="PF00126">
    <property type="entry name" value="HTH_1"/>
    <property type="match status" value="1"/>
</dbReference>
<keyword evidence="3" id="KW-0238">DNA-binding</keyword>
<dbReference type="RefSeq" id="WP_260348216.1">
    <property type="nucleotide sequence ID" value="NZ_JAOAOS010000004.1"/>
</dbReference>
<evidence type="ECO:0000313" key="7">
    <source>
        <dbReference type="Proteomes" id="UP001595976"/>
    </source>
</evidence>
<dbReference type="Proteomes" id="UP001595976">
    <property type="component" value="Unassembled WGS sequence"/>
</dbReference>
<keyword evidence="7" id="KW-1185">Reference proteome</keyword>